<dbReference type="Gene3D" id="3.40.50.300">
    <property type="entry name" value="P-loop containing nucleotide triphosphate hydrolases"/>
    <property type="match status" value="1"/>
</dbReference>
<dbReference type="PROSITE" id="PS51199">
    <property type="entry name" value="SF4_HELICASE"/>
    <property type="match status" value="1"/>
</dbReference>
<evidence type="ECO:0000259" key="1">
    <source>
        <dbReference type="PROSITE" id="PS51199"/>
    </source>
</evidence>
<feature type="domain" description="SF4 helicase" evidence="1">
    <location>
        <begin position="1"/>
        <end position="161"/>
    </location>
</feature>
<dbReference type="PANTHER" id="PTHR30153:SF2">
    <property type="entry name" value="REPLICATIVE DNA HELICASE"/>
    <property type="match status" value="1"/>
</dbReference>
<evidence type="ECO:0000313" key="2">
    <source>
        <dbReference type="EMBL" id="MPN02652.1"/>
    </source>
</evidence>
<dbReference type="GO" id="GO:0005524">
    <property type="term" value="F:ATP binding"/>
    <property type="evidence" value="ECO:0007669"/>
    <property type="project" value="InterPro"/>
</dbReference>
<dbReference type="InterPro" id="IPR007694">
    <property type="entry name" value="DNA_helicase_DnaB-like_C"/>
</dbReference>
<accession>A0A645EN06</accession>
<reference evidence="2" key="1">
    <citation type="submission" date="2019-08" db="EMBL/GenBank/DDBJ databases">
        <authorList>
            <person name="Kucharzyk K."/>
            <person name="Murdoch R.W."/>
            <person name="Higgins S."/>
            <person name="Loffler F."/>
        </authorList>
    </citation>
    <scope>NUCLEOTIDE SEQUENCE</scope>
</reference>
<dbReference type="EC" id="3.6.4.12" evidence="2"/>
<comment type="caution">
    <text evidence="2">The sequence shown here is derived from an EMBL/GenBank/DDBJ whole genome shotgun (WGS) entry which is preliminary data.</text>
</comment>
<keyword evidence="2" id="KW-0347">Helicase</keyword>
<dbReference type="SUPFAM" id="SSF52540">
    <property type="entry name" value="P-loop containing nucleoside triphosphate hydrolases"/>
    <property type="match status" value="1"/>
</dbReference>
<sequence length="161" mass="18374">MDAQEKVWNWKLYIDDRGSLSVGQVVSNAYKYKQRSGSLDCIFIDYLQLMRLPGGKNDSKNERIGEATRGLKILAKEIKCPVVALAQLNRNADGRRPTIADIRDSGNIEQDADLILLLHRESDQPEDATLIIGKNRHGATRDIPMIWKHQWTRYLDTKLAK</sequence>
<dbReference type="GO" id="GO:0016787">
    <property type="term" value="F:hydrolase activity"/>
    <property type="evidence" value="ECO:0007669"/>
    <property type="project" value="UniProtKB-KW"/>
</dbReference>
<proteinExistence type="predicted"/>
<gene>
    <name evidence="2" type="primary">dnaB_15</name>
    <name evidence="2" type="ORF">SDC9_149868</name>
</gene>
<dbReference type="AlphaFoldDB" id="A0A645EN06"/>
<dbReference type="GO" id="GO:0006260">
    <property type="term" value="P:DNA replication"/>
    <property type="evidence" value="ECO:0007669"/>
    <property type="project" value="InterPro"/>
</dbReference>
<protein>
    <submittedName>
        <fullName evidence="2">Replicative DNA helicase</fullName>
        <ecNumber evidence="2">3.6.4.12</ecNumber>
    </submittedName>
</protein>
<keyword evidence="2" id="KW-0547">Nucleotide-binding</keyword>
<dbReference type="PANTHER" id="PTHR30153">
    <property type="entry name" value="REPLICATIVE DNA HELICASE DNAB"/>
    <property type="match status" value="1"/>
</dbReference>
<dbReference type="EMBL" id="VSSQ01048604">
    <property type="protein sequence ID" value="MPN02652.1"/>
    <property type="molecule type" value="Genomic_DNA"/>
</dbReference>
<dbReference type="GO" id="GO:0003678">
    <property type="term" value="F:DNA helicase activity"/>
    <property type="evidence" value="ECO:0007669"/>
    <property type="project" value="UniProtKB-EC"/>
</dbReference>
<keyword evidence="2" id="KW-0067">ATP-binding</keyword>
<keyword evidence="2" id="KW-0378">Hydrolase</keyword>
<name>A0A645EN06_9ZZZZ</name>
<organism evidence="2">
    <name type="scientific">bioreactor metagenome</name>
    <dbReference type="NCBI Taxonomy" id="1076179"/>
    <lineage>
        <taxon>unclassified sequences</taxon>
        <taxon>metagenomes</taxon>
        <taxon>ecological metagenomes</taxon>
    </lineage>
</organism>
<dbReference type="Pfam" id="PF03796">
    <property type="entry name" value="DnaB_C"/>
    <property type="match status" value="1"/>
</dbReference>
<dbReference type="InterPro" id="IPR027417">
    <property type="entry name" value="P-loop_NTPase"/>
</dbReference>
<dbReference type="GO" id="GO:0005829">
    <property type="term" value="C:cytosol"/>
    <property type="evidence" value="ECO:0007669"/>
    <property type="project" value="TreeGrafter"/>
</dbReference>